<gene>
    <name evidence="2" type="ORF">KQI88_14490</name>
</gene>
<sequence>MSGIIESGGCGGGFLDGIFGGNKGCGGTNNLFSLFILIIILCFVFGRERRCGCGREFCDCKR</sequence>
<comment type="caution">
    <text evidence="2">The sequence shown here is derived from an EMBL/GenBank/DDBJ whole genome shotgun (WGS) entry which is preliminary data.</text>
</comment>
<evidence type="ECO:0000313" key="3">
    <source>
        <dbReference type="Proteomes" id="UP000779508"/>
    </source>
</evidence>
<accession>A0ABS6G5I2</accession>
<reference evidence="2 3" key="1">
    <citation type="submission" date="2021-06" db="EMBL/GenBank/DDBJ databases">
        <authorList>
            <person name="Sun Q."/>
            <person name="Li D."/>
        </authorList>
    </citation>
    <scope>NUCLEOTIDE SEQUENCE [LARGE SCALE GENOMIC DNA]</scope>
    <source>
        <strain evidence="2 3">MSJ-5</strain>
    </source>
</reference>
<feature type="transmembrane region" description="Helical" evidence="1">
    <location>
        <begin position="30"/>
        <end position="46"/>
    </location>
</feature>
<name>A0ABS6G5I2_9FIRM</name>
<protein>
    <recommendedName>
        <fullName evidence="4">Sporulation protein YjcZ</fullName>
    </recommendedName>
</protein>
<evidence type="ECO:0000256" key="1">
    <source>
        <dbReference type="SAM" id="Phobius"/>
    </source>
</evidence>
<evidence type="ECO:0008006" key="4">
    <source>
        <dbReference type="Google" id="ProtNLM"/>
    </source>
</evidence>
<proteinExistence type="predicted"/>
<keyword evidence="1" id="KW-1133">Transmembrane helix</keyword>
<evidence type="ECO:0000313" key="2">
    <source>
        <dbReference type="EMBL" id="MBU5677628.1"/>
    </source>
</evidence>
<dbReference type="Proteomes" id="UP000779508">
    <property type="component" value="Unassembled WGS sequence"/>
</dbReference>
<keyword evidence="3" id="KW-1185">Reference proteome</keyword>
<organism evidence="2 3">
    <name type="scientific">Alkaliphilus flagellatus</name>
    <dbReference type="NCBI Taxonomy" id="2841507"/>
    <lineage>
        <taxon>Bacteria</taxon>
        <taxon>Bacillati</taxon>
        <taxon>Bacillota</taxon>
        <taxon>Clostridia</taxon>
        <taxon>Peptostreptococcales</taxon>
        <taxon>Natronincolaceae</taxon>
        <taxon>Alkaliphilus</taxon>
    </lineage>
</organism>
<keyword evidence="1" id="KW-0472">Membrane</keyword>
<dbReference type="RefSeq" id="WP_216418481.1">
    <property type="nucleotide sequence ID" value="NZ_JAHLQK010000005.1"/>
</dbReference>
<dbReference type="EMBL" id="JAHLQK010000005">
    <property type="protein sequence ID" value="MBU5677628.1"/>
    <property type="molecule type" value="Genomic_DNA"/>
</dbReference>
<keyword evidence="1" id="KW-0812">Transmembrane</keyword>